<evidence type="ECO:0000313" key="7">
    <source>
        <dbReference type="Proteomes" id="UP000037923"/>
    </source>
</evidence>
<dbReference type="Proteomes" id="UP000037923">
    <property type="component" value="Unassembled WGS sequence"/>
</dbReference>
<keyword evidence="2" id="KW-0677">Repeat</keyword>
<feature type="region of interest" description="Disordered" evidence="4">
    <location>
        <begin position="235"/>
        <end position="267"/>
    </location>
</feature>
<reference evidence="6 7" key="1">
    <citation type="submission" date="2015-07" db="EMBL/GenBank/DDBJ databases">
        <title>High-quality genome of monoxenous trypanosomatid Leptomonas pyrrhocoris.</title>
        <authorList>
            <person name="Flegontov P."/>
            <person name="Butenko A."/>
            <person name="Firsov S."/>
            <person name="Vlcek C."/>
            <person name="Logacheva M.D."/>
            <person name="Field M."/>
            <person name="Filatov D."/>
            <person name="Flegontova O."/>
            <person name="Gerasimov E."/>
            <person name="Jackson A.P."/>
            <person name="Kelly S."/>
            <person name="Opperdoes F."/>
            <person name="O'Reilly A."/>
            <person name="Votypka J."/>
            <person name="Yurchenko V."/>
            <person name="Lukes J."/>
        </authorList>
    </citation>
    <scope>NUCLEOTIDE SEQUENCE [LARGE SCALE GENOMIC DNA]</scope>
    <source>
        <strain evidence="6">H10</strain>
    </source>
</reference>
<evidence type="ECO:0000256" key="3">
    <source>
        <dbReference type="PROSITE-ProRule" id="PRU00221"/>
    </source>
</evidence>
<dbReference type="InterPro" id="IPR001680">
    <property type="entry name" value="WD40_rpt"/>
</dbReference>
<dbReference type="GO" id="GO:0005730">
    <property type="term" value="C:nucleolus"/>
    <property type="evidence" value="ECO:0007669"/>
    <property type="project" value="TreeGrafter"/>
</dbReference>
<dbReference type="GO" id="GO:0042254">
    <property type="term" value="P:ribosome biogenesis"/>
    <property type="evidence" value="ECO:0007669"/>
    <property type="project" value="TreeGrafter"/>
</dbReference>
<accession>A0A0N0DW07</accession>
<feature type="compositionally biased region" description="Acidic residues" evidence="4">
    <location>
        <begin position="50"/>
        <end position="92"/>
    </location>
</feature>
<protein>
    <recommendedName>
        <fullName evidence="5">Histone-binding protein RBBP4-like N-terminal domain-containing protein</fullName>
    </recommendedName>
</protein>
<dbReference type="PROSITE" id="PS50082">
    <property type="entry name" value="WD_REPEATS_2"/>
    <property type="match status" value="1"/>
</dbReference>
<dbReference type="InterPro" id="IPR036322">
    <property type="entry name" value="WD40_repeat_dom_sf"/>
</dbReference>
<dbReference type="OrthoDB" id="2161379at2759"/>
<evidence type="ECO:0000256" key="1">
    <source>
        <dbReference type="ARBA" id="ARBA00022574"/>
    </source>
</evidence>
<feature type="compositionally biased region" description="Basic and acidic residues" evidence="4">
    <location>
        <begin position="21"/>
        <end position="49"/>
    </location>
</feature>
<feature type="compositionally biased region" description="Acidic residues" evidence="4">
    <location>
        <begin position="236"/>
        <end position="266"/>
    </location>
</feature>
<proteinExistence type="predicted"/>
<dbReference type="Pfam" id="PF12265">
    <property type="entry name" value="CAF1C_H4-bd"/>
    <property type="match status" value="1"/>
</dbReference>
<dbReference type="InterPro" id="IPR015943">
    <property type="entry name" value="WD40/YVTN_repeat-like_dom_sf"/>
</dbReference>
<dbReference type="GeneID" id="26904772"/>
<evidence type="ECO:0000256" key="4">
    <source>
        <dbReference type="SAM" id="MobiDB-lite"/>
    </source>
</evidence>
<dbReference type="SMART" id="SM00320">
    <property type="entry name" value="WD40"/>
    <property type="match status" value="5"/>
</dbReference>
<evidence type="ECO:0000313" key="6">
    <source>
        <dbReference type="EMBL" id="KPA81134.1"/>
    </source>
</evidence>
<evidence type="ECO:0000256" key="2">
    <source>
        <dbReference type="ARBA" id="ARBA00022737"/>
    </source>
</evidence>
<feature type="domain" description="Histone-binding protein RBBP4-like N-terminal" evidence="5">
    <location>
        <begin position="164"/>
        <end position="228"/>
    </location>
</feature>
<dbReference type="PANTHER" id="PTHR45903">
    <property type="entry name" value="GLUTAMATE-RICH WD REPEAT-CONTAINING PROTEIN 1"/>
    <property type="match status" value="1"/>
</dbReference>
<keyword evidence="7" id="KW-1185">Reference proteome</keyword>
<name>A0A0N0DW07_LEPPY</name>
<evidence type="ECO:0000259" key="5">
    <source>
        <dbReference type="Pfam" id="PF12265"/>
    </source>
</evidence>
<organism evidence="6 7">
    <name type="scientific">Leptomonas pyrrhocoris</name>
    <name type="common">Firebug parasite</name>
    <dbReference type="NCBI Taxonomy" id="157538"/>
    <lineage>
        <taxon>Eukaryota</taxon>
        <taxon>Discoba</taxon>
        <taxon>Euglenozoa</taxon>
        <taxon>Kinetoplastea</taxon>
        <taxon>Metakinetoplastina</taxon>
        <taxon>Trypanosomatida</taxon>
        <taxon>Trypanosomatidae</taxon>
        <taxon>Leishmaniinae</taxon>
        <taxon>Leptomonas</taxon>
    </lineage>
</organism>
<feature type="region of interest" description="Disordered" evidence="4">
    <location>
        <begin position="1"/>
        <end position="92"/>
    </location>
</feature>
<dbReference type="InterPro" id="IPR022052">
    <property type="entry name" value="Histone-bd_RBBP4-like_N"/>
</dbReference>
<dbReference type="SUPFAM" id="SSF50978">
    <property type="entry name" value="WD40 repeat-like"/>
    <property type="match status" value="1"/>
</dbReference>
<dbReference type="InterPro" id="IPR051972">
    <property type="entry name" value="Glutamate-rich_WD_repeat"/>
</dbReference>
<dbReference type="PROSITE" id="PS50294">
    <property type="entry name" value="WD_REPEATS_REGION"/>
    <property type="match status" value="1"/>
</dbReference>
<dbReference type="OMA" id="RHWKPNA"/>
<dbReference type="PANTHER" id="PTHR45903:SF1">
    <property type="entry name" value="GLUTAMATE-RICH WD REPEAT-CONTAINING PROTEIN 1"/>
    <property type="match status" value="1"/>
</dbReference>
<gene>
    <name evidence="6" type="ORF">ABB37_04481</name>
</gene>
<feature type="region of interest" description="Disordered" evidence="4">
    <location>
        <begin position="332"/>
        <end position="353"/>
    </location>
</feature>
<keyword evidence="1 3" id="KW-0853">WD repeat</keyword>
<dbReference type="RefSeq" id="XP_015659574.1">
    <property type="nucleotide sequence ID" value="XM_015802173.1"/>
</dbReference>
<dbReference type="AlphaFoldDB" id="A0A0N0DW07"/>
<sequence length="600" mass="66528">MKRGAKRSSREGEETPGARSRTKDAKEMQAAEEEARHLRELEEQKRKEAEEEEEEDDDDSWEDEAGEGDAVEDGEDEEEEIIEASDEDDDEYAEFQKESAVNVTKGIKSISFKDAGHADGDGETGETGAGEVSIWRGDLEEEATMAEGGGDSSSGAEGGALMKLEFSNKAYDAFFQLRTEYPCLSFDIVKDNKDNHTRYPLSTLLVCGTQADENARNELLLLHITNMCRTKFDVASDNESEEEDYIGDEGASGDDEDGDEAEEVNDGEPVVHHRTIKHYGTANRVRCCPQNNPASGSQLVAVWSDAGHVQVFDVESDVRALTDFSNWSKEQAQSWKKPEQAGQKKAQPLKFCTPSTSHKTEGYGLDWSPVKQHVFASGDCAGALFVWQPTEDGRWKNAASSTVAGAMSIEEIQWSPTQADVLITARAGGVVEVWDTRDMRASKISFQADPSDINVADWNRARQASHLLVTGAESGAVAVWDLRRVASADPIQRIALHRKAITSVEFAPHNESVLSVASDDGRCTLWDLSLERDANEEQEAVGELFSSKLKEYPDQLMFQHQGLVHPKEAHWHMQIPGLVVTTDYEGLNLFRPMNWKSLMR</sequence>
<dbReference type="Gene3D" id="2.130.10.10">
    <property type="entry name" value="YVTN repeat-like/Quinoprotein amine dehydrogenase"/>
    <property type="match status" value="1"/>
</dbReference>
<comment type="caution">
    <text evidence="6">The sequence shown here is derived from an EMBL/GenBank/DDBJ whole genome shotgun (WGS) entry which is preliminary data.</text>
</comment>
<dbReference type="EMBL" id="LGTL01000007">
    <property type="protein sequence ID" value="KPA81135.1"/>
    <property type="molecule type" value="Genomic_DNA"/>
</dbReference>
<dbReference type="Pfam" id="PF00400">
    <property type="entry name" value="WD40"/>
    <property type="match status" value="1"/>
</dbReference>
<dbReference type="EMBL" id="LGTL01000007">
    <property type="protein sequence ID" value="KPA81134.1"/>
    <property type="molecule type" value="Genomic_DNA"/>
</dbReference>
<dbReference type="VEuPathDB" id="TriTrypDB:LpyrH10_07_2880"/>
<dbReference type="RefSeq" id="XP_015659573.1">
    <property type="nucleotide sequence ID" value="XM_015802172.1"/>
</dbReference>
<feature type="repeat" description="WD" evidence="3">
    <location>
        <begin position="494"/>
        <end position="536"/>
    </location>
</feature>